<dbReference type="PANTHER" id="PTHR47049">
    <property type="entry name" value="PIEZO-TYPE MECHANOSENSITIVE ION CHANNEL HOMOLOG"/>
    <property type="match status" value="1"/>
</dbReference>
<feature type="transmembrane region" description="Helical" evidence="11">
    <location>
        <begin position="938"/>
        <end position="957"/>
    </location>
</feature>
<evidence type="ECO:0000313" key="18">
    <source>
        <dbReference type="RefSeq" id="XP_014677335.1"/>
    </source>
</evidence>
<feature type="transmembrane region" description="Helical" evidence="11">
    <location>
        <begin position="963"/>
        <end position="981"/>
    </location>
</feature>
<evidence type="ECO:0000259" key="16">
    <source>
        <dbReference type="Pfam" id="PF24874"/>
    </source>
</evidence>
<comment type="subcellular location">
    <subcellularLocation>
        <location evidence="1">Cell membrane</location>
        <topology evidence="1">Multi-pass membrane protein</topology>
    </subcellularLocation>
</comment>
<feature type="region of interest" description="Disordered" evidence="10">
    <location>
        <begin position="1478"/>
        <end position="1498"/>
    </location>
</feature>
<keyword evidence="17" id="KW-1185">Reference proteome</keyword>
<feature type="transmembrane region" description="Helical" evidence="11">
    <location>
        <begin position="1741"/>
        <end position="1764"/>
    </location>
</feature>
<feature type="transmembrane region" description="Helical" evidence="11">
    <location>
        <begin position="687"/>
        <end position="708"/>
    </location>
</feature>
<evidence type="ECO:0000313" key="17">
    <source>
        <dbReference type="Proteomes" id="UP000695022"/>
    </source>
</evidence>
<feature type="transmembrane region" description="Helical" evidence="11">
    <location>
        <begin position="31"/>
        <end position="48"/>
    </location>
</feature>
<feature type="transmembrane region" description="Helical" evidence="11">
    <location>
        <begin position="1957"/>
        <end position="1980"/>
    </location>
</feature>
<gene>
    <name evidence="18" type="primary">LOC106817184</name>
</gene>
<protein>
    <submittedName>
        <fullName evidence="18">Piezo-type mechanosensitive ion channel component 1-like</fullName>
    </submittedName>
</protein>
<evidence type="ECO:0000256" key="3">
    <source>
        <dbReference type="ARBA" id="ARBA00022448"/>
    </source>
</evidence>
<dbReference type="Pfam" id="PF15917">
    <property type="entry name" value="Piezo_TM25-28"/>
    <property type="match status" value="1"/>
</dbReference>
<feature type="domain" description="Piezo TM25-28" evidence="13">
    <location>
        <begin position="1075"/>
        <end position="1304"/>
    </location>
</feature>
<evidence type="ECO:0000256" key="8">
    <source>
        <dbReference type="ARBA" id="ARBA00023136"/>
    </source>
</evidence>
<feature type="transmembrane region" description="Helical" evidence="11">
    <location>
        <begin position="1881"/>
        <end position="1900"/>
    </location>
</feature>
<evidence type="ECO:0000256" key="10">
    <source>
        <dbReference type="SAM" id="MobiDB-lite"/>
    </source>
</evidence>
<feature type="transmembrane region" description="Helical" evidence="11">
    <location>
        <begin position="774"/>
        <end position="804"/>
    </location>
</feature>
<keyword evidence="4" id="KW-1003">Cell membrane</keyword>
<keyword evidence="7" id="KW-0406">Ion transport</keyword>
<feature type="region of interest" description="Disordered" evidence="10">
    <location>
        <begin position="1337"/>
        <end position="1363"/>
    </location>
</feature>
<dbReference type="InterPro" id="IPR056770">
    <property type="entry name" value="Piezo_THU9_anchor"/>
</dbReference>
<feature type="transmembrane region" description="Helical" evidence="11">
    <location>
        <begin position="1120"/>
        <end position="1137"/>
    </location>
</feature>
<feature type="domain" description="Piezo transmembrane helical unit" evidence="14">
    <location>
        <begin position="1545"/>
        <end position="1663"/>
    </location>
</feature>
<evidence type="ECO:0000256" key="11">
    <source>
        <dbReference type="SAM" id="Phobius"/>
    </source>
</evidence>
<dbReference type="Proteomes" id="UP000695022">
    <property type="component" value="Unplaced"/>
</dbReference>
<feature type="transmembrane region" description="Helical" evidence="11">
    <location>
        <begin position="293"/>
        <end position="310"/>
    </location>
</feature>
<dbReference type="Pfam" id="PF23188">
    <property type="entry name" value="THU_Piezo1"/>
    <property type="match status" value="1"/>
</dbReference>
<proteinExistence type="inferred from homology"/>
<feature type="region of interest" description="Disordered" evidence="10">
    <location>
        <begin position="542"/>
        <end position="571"/>
    </location>
</feature>
<accession>A0ABM1EYR4</accession>
<feature type="region of interest" description="Disordered" evidence="10">
    <location>
        <begin position="1375"/>
        <end position="1420"/>
    </location>
</feature>
<evidence type="ECO:0000259" key="12">
    <source>
        <dbReference type="Pfam" id="PF12166"/>
    </source>
</evidence>
<keyword evidence="9" id="KW-0407">Ion channel</keyword>
<evidence type="ECO:0000259" key="14">
    <source>
        <dbReference type="Pfam" id="PF23188"/>
    </source>
</evidence>
<feature type="transmembrane region" description="Helical" evidence="11">
    <location>
        <begin position="118"/>
        <end position="139"/>
    </location>
</feature>
<evidence type="ECO:0000256" key="2">
    <source>
        <dbReference type="ARBA" id="ARBA00007821"/>
    </source>
</evidence>
<feature type="domain" description="Piezo TM1-24" evidence="15">
    <location>
        <begin position="27"/>
        <end position="714"/>
    </location>
</feature>
<dbReference type="Pfam" id="PF24874">
    <property type="entry name" value="Piezo_THU9_anchor"/>
    <property type="match status" value="1"/>
</dbReference>
<feature type="transmembrane region" description="Helical" evidence="11">
    <location>
        <begin position="235"/>
        <end position="253"/>
    </location>
</feature>
<dbReference type="GeneID" id="106817184"/>
<keyword evidence="3" id="KW-0813">Transport</keyword>
<keyword evidence="6 11" id="KW-1133">Transmembrane helix</keyword>
<feature type="region of interest" description="Disordered" evidence="10">
    <location>
        <begin position="1693"/>
        <end position="1718"/>
    </location>
</feature>
<feature type="transmembrane region" description="Helical" evidence="11">
    <location>
        <begin position="1157"/>
        <end position="1183"/>
    </location>
</feature>
<evidence type="ECO:0000256" key="7">
    <source>
        <dbReference type="ARBA" id="ARBA00023065"/>
    </source>
</evidence>
<evidence type="ECO:0000259" key="15">
    <source>
        <dbReference type="Pfam" id="PF24871"/>
    </source>
</evidence>
<feature type="transmembrane region" description="Helical" evidence="11">
    <location>
        <begin position="988"/>
        <end position="1018"/>
    </location>
</feature>
<feature type="compositionally biased region" description="Basic and acidic residues" evidence="10">
    <location>
        <begin position="1375"/>
        <end position="1407"/>
    </location>
</feature>
<dbReference type="InterPro" id="IPR056768">
    <property type="entry name" value="THU_Piezo"/>
</dbReference>
<feature type="transmembrane region" description="Helical" evidence="11">
    <location>
        <begin position="1638"/>
        <end position="1656"/>
    </location>
</feature>
<feature type="transmembrane region" description="Helical" evidence="11">
    <location>
        <begin position="1784"/>
        <end position="1803"/>
    </location>
</feature>
<feature type="transmembrane region" description="Helical" evidence="11">
    <location>
        <begin position="604"/>
        <end position="622"/>
    </location>
</feature>
<feature type="transmembrane region" description="Helical" evidence="11">
    <location>
        <begin position="456"/>
        <end position="478"/>
    </location>
</feature>
<feature type="transmembrane region" description="Helical" evidence="11">
    <location>
        <begin position="1038"/>
        <end position="1055"/>
    </location>
</feature>
<dbReference type="Pfam" id="PF12166">
    <property type="entry name" value="Piezo_cap"/>
    <property type="match status" value="1"/>
</dbReference>
<feature type="compositionally biased region" description="Basic and acidic residues" evidence="10">
    <location>
        <begin position="1693"/>
        <end position="1706"/>
    </location>
</feature>
<keyword evidence="8 11" id="KW-0472">Membrane</keyword>
<evidence type="ECO:0000256" key="1">
    <source>
        <dbReference type="ARBA" id="ARBA00004651"/>
    </source>
</evidence>
<feature type="compositionally biased region" description="Basic and acidic residues" evidence="10">
    <location>
        <begin position="1478"/>
        <end position="1496"/>
    </location>
</feature>
<evidence type="ECO:0000256" key="4">
    <source>
        <dbReference type="ARBA" id="ARBA00022475"/>
    </source>
</evidence>
<name>A0ABM1EYR4_PRICU</name>
<feature type="compositionally biased region" description="Acidic residues" evidence="10">
    <location>
        <begin position="1338"/>
        <end position="1354"/>
    </location>
</feature>
<dbReference type="PANTHER" id="PTHR47049:SF2">
    <property type="entry name" value="PIEZO-TYPE MECHANOSENSITIVE ION CHANNEL HOMOLOG"/>
    <property type="match status" value="1"/>
</dbReference>
<dbReference type="Pfam" id="PF24871">
    <property type="entry name" value="Piezo_TM1-24"/>
    <property type="match status" value="1"/>
</dbReference>
<dbReference type="InterPro" id="IPR056769">
    <property type="entry name" value="Piezo_TM1-24"/>
</dbReference>
<organism evidence="17 18">
    <name type="scientific">Priapulus caudatus</name>
    <name type="common">Priapulid worm</name>
    <dbReference type="NCBI Taxonomy" id="37621"/>
    <lineage>
        <taxon>Eukaryota</taxon>
        <taxon>Metazoa</taxon>
        <taxon>Ecdysozoa</taxon>
        <taxon>Scalidophora</taxon>
        <taxon>Priapulida</taxon>
        <taxon>Priapulimorpha</taxon>
        <taxon>Priapulimorphida</taxon>
        <taxon>Priapulidae</taxon>
        <taxon>Priapulus</taxon>
    </lineage>
</organism>
<evidence type="ECO:0000259" key="13">
    <source>
        <dbReference type="Pfam" id="PF15917"/>
    </source>
</evidence>
<feature type="transmembrane region" description="Helical" evidence="11">
    <location>
        <begin position="577"/>
        <end position="598"/>
    </location>
</feature>
<feature type="transmembrane region" description="Helical" evidence="11">
    <location>
        <begin position="634"/>
        <end position="654"/>
    </location>
</feature>
<keyword evidence="5 11" id="KW-0812">Transmembrane</keyword>
<feature type="transmembrane region" description="Helical" evidence="11">
    <location>
        <begin position="60"/>
        <end position="82"/>
    </location>
</feature>
<feature type="transmembrane region" description="Helical" evidence="11">
    <location>
        <begin position="810"/>
        <end position="831"/>
    </location>
</feature>
<feature type="transmembrane region" description="Helical" evidence="11">
    <location>
        <begin position="505"/>
        <end position="526"/>
    </location>
</feature>
<dbReference type="RefSeq" id="XP_014677335.1">
    <property type="nucleotide sequence ID" value="XM_014821849.1"/>
</dbReference>
<dbReference type="InterPro" id="IPR027272">
    <property type="entry name" value="Piezo"/>
</dbReference>
<feature type="transmembrane region" description="Helical" evidence="11">
    <location>
        <begin position="418"/>
        <end position="449"/>
    </location>
</feature>
<evidence type="ECO:0000256" key="5">
    <source>
        <dbReference type="ARBA" id="ARBA00022692"/>
    </source>
</evidence>
<feature type="transmembrane region" description="Helical" evidence="11">
    <location>
        <begin position="1590"/>
        <end position="1608"/>
    </location>
</feature>
<feature type="transmembrane region" description="Helical" evidence="11">
    <location>
        <begin position="2213"/>
        <end position="2233"/>
    </location>
</feature>
<feature type="transmembrane region" description="Helical" evidence="11">
    <location>
        <begin position="1815"/>
        <end position="1837"/>
    </location>
</feature>
<sequence length="2300" mass="258350">MVAKSALCQVLFRLVLPLCLLVSAVVRFNALSFMYAALLLVLPLLSGPTYQSMASHTGRYLRAVAALSVLALVGQVVFHVTLLSMPPYGDHLPNCEPLEKLVRQLGFQRLDRGSALDLIRLIGPDILMAVVGIVVLVICQKAPVPDITQFEEEVQEAEGVTGGEGGEEKGRSSAKETAASALQYIADVTFVFFLAACGIVYPSGLSAVYFLAFLGIATWWACFRSLGRVFVTLRLVLLLYAALHLLLLHLYQFQFFQEALSSEDVVARVVGLTSLIVTTCDDPRRLVFARAPWPVFVNPLVVFTFYWLLASDVRRWLPLPVQEPEAAAAAAPDTPAIAPRPLIKRRYSGRKRIGEYSQLLHEQQKKYDSTEKLDAAEGAGDACPSSPRRAAEEAEEAEESSSPGACYTAMRFISRQSYIAALIVMMAWGITYHSWLTFVLLLWACLVWVIPNSRGVCLLMSPAIVVYAEALLLVQFVFGMDLTMDELGLGGRLMVEMREIGLTKYEYPCLPLAIKTLFTLALWVMMRQFMRERCERQQEREAGGAEAAAAEQDTRRSLESLLRGPPKDSSPTKRISYWLLYQLTKYWIFVCAVMLLVMSLQNEVVIYRIFYMALFLVFIVTLQMSLRAWRALMLPFWIVVVLYSMVVLVLIYTYQFETFPDYWRNATGMSDVQLSDIGLEQYDTKELFISLLTPTSFLIIVILQVHYFHKAYIQMIDVDDGRKGAPPADGEEADAKDAESFEKDMLGFWEKLRGWLAAACEVAWRLLEIHALRVVAIALVALATFDVSLVNAVLAVLAVVALLLDNSCGGLAASHLAAVWTALLVLAKMCCQLQQVDMSVFEKNCTDAPDSPFNGTAEPTTGAWFGLEKTDNVEAYLKGYIGVIAALCVQAIARYRQQHHRAVNGIVPPPSGVVFPEVDRRAADDGIVECAKYLVNYAFYKFGVEISFLMTVVTVTVRMDAYAVVYILLLGVLLLLPRSALRVVYPVYVIALAVLLPVQYLLCLGLPAALCQAYPWSYLQPALREWLYLPDYWDVPEAHLLIADLFQLLFAIRLWRVFWRERDADYAGGSNDAIDYAAPNPVKDFITSGNTYLDKCKCAVFLYTYWVVLAMLFLAGTSRVSLYCMGYVMFCFLFLWFGNEFYLKPMKVINRMWSIVLAYNFCVMLLKACLEVVGCVYLGSLYVNFCWLVQLLSIACLRSSYDPSADPAIAAECSIPLDQAGLAWDCVCFVFLLAQRRIWRSHYFAYVVAEIRAQTLLASRGAELINEIFIDEVTKRDRAEREVVAKMKTKLDRIATHQAKLNAVTVAEPGELNHFQAIRAGDYYMFEDDVAEEVPITELEDETPGGASGEEDDGEPRTPGPLQLLNTAYQAGDVKKAVDEAKQAKEEGEVGSPTRERPPSRGEARAEEEGEEEEPPKQSCWSKVRNGCAFVWLFLCGVMDSASCWLNKISKDYRYVATTLAQEKRELKERDTSLRRIDVVSEHEPTPGDDDHDKDAGFSSDVVAVDEPNDVRIAMETDEEAAEEKPGKDEPSVVRLLTAIYYVAISRSELMCYFVIALNQMSNASVISLPLPLLVFFWGTLSMPRPTKTFWISLITYTEAVVVIKYLFQFNFYPWLDDINNDPFWPPRILGIEKRDKYAAWELVTLLALFFHRSILKSLGLWKDSADDIYVAAQHNEEDGAVDAPLPVCEAPARKEEEDGEGKEQEQEAEEDAPPTGSSLYVAPFKKFFNRLLRPTYRLPVDVYVFLFFCEFVCFLIIVLGYSGFGPYQGGGDDVASYLSENKIPIPFLVMLIAQFALIIVDRGIFLRKNVNAKLIYQFVLIVVVHVWMFFVLPAMTERLFVNNLPAKLWYLVKCGYFVLSAYQIRSGYPTRILGNFLTKSYNYVNLIAFKVFVLIPFVMEMRALMDWIWTDTTLSIFNWLKMEDIYATVFSLKCARRAEAAYPMPRAQPRKQLVKYLMGGGMLLLIIFFIWLPLVLFSLGNVVGVRNVPLDCSVVIQIGGYEPIIDIAAQQQDLVAFTDAQFDALPRAFPNNAAAKSFLNNYEAGDVLHVNLPGDSTSVWTASPPSREAMIDELAGNASDVHMTVSWSYTRASDGSVVEPIVKGLQLITLEPESSVRRQLIAVLRGATGANATVPSIIPKYMQVTSSEARAATALMPAGEDDWVTIQLTMSNDSTSEWWQLREVDARDGSISEHVTIVALLDKVFPSALSFLAGYGIIGLYISLVFVVGRFVRMFVSGLAERIMFEELPDVDRLLQLCLDIYLVRESREFSLEEDLFARLIFLYRSPATLIKWTKPKQE</sequence>
<feature type="domain" description="Piezo THU9 and anchor" evidence="16">
    <location>
        <begin position="1741"/>
        <end position="1979"/>
    </location>
</feature>
<reference evidence="18" key="1">
    <citation type="submission" date="2025-08" db="UniProtKB">
        <authorList>
            <consortium name="RefSeq"/>
        </authorList>
    </citation>
    <scope>IDENTIFICATION</scope>
</reference>
<feature type="transmembrane region" description="Helical" evidence="11">
    <location>
        <begin position="1098"/>
        <end position="1114"/>
    </location>
</feature>
<feature type="domain" description="Piezo non-specific cation channel cap" evidence="12">
    <location>
        <begin position="2016"/>
        <end position="2297"/>
    </location>
</feature>
<feature type="region of interest" description="Disordered" evidence="10">
    <location>
        <begin position="377"/>
        <end position="400"/>
    </location>
</feature>
<evidence type="ECO:0000256" key="6">
    <source>
        <dbReference type="ARBA" id="ARBA00022989"/>
    </source>
</evidence>
<dbReference type="InterPro" id="IPR031334">
    <property type="entry name" value="Piezo_cap_dom"/>
</dbReference>
<comment type="similarity">
    <text evidence="2">Belongs to the PIEZO (TC 1.A.75) family.</text>
</comment>
<feature type="transmembrane region" description="Helical" evidence="11">
    <location>
        <begin position="1564"/>
        <end position="1583"/>
    </location>
</feature>
<evidence type="ECO:0000256" key="9">
    <source>
        <dbReference type="ARBA" id="ARBA00023303"/>
    </source>
</evidence>
<dbReference type="InterPro" id="IPR031805">
    <property type="entry name" value="Piezo_TM25-28"/>
</dbReference>